<sequence>MSVSLLIEYSDTNKSSRMIPIATEDFFKTYWLPLAKSLELSWVQMFETGVIIISESLPIVLNELKLMTEFVSGKPSPNIPKWALDHMIDRMNLLVSELNSTKNSNNLSIYIG</sequence>
<protein>
    <submittedName>
        <fullName evidence="1">Uncharacterized protein</fullName>
    </submittedName>
</protein>
<comment type="caution">
    <text evidence="1">The sequence shown here is derived from an EMBL/GenBank/DDBJ whole genome shotgun (WGS) entry which is preliminary data.</text>
</comment>
<keyword evidence="2" id="KW-1185">Reference proteome</keyword>
<organism evidence="1 2">
    <name type="scientific">Hanamia caeni</name>
    <dbReference type="NCBI Taxonomy" id="2294116"/>
    <lineage>
        <taxon>Bacteria</taxon>
        <taxon>Pseudomonadati</taxon>
        <taxon>Bacteroidota</taxon>
        <taxon>Chitinophagia</taxon>
        <taxon>Chitinophagales</taxon>
        <taxon>Chitinophagaceae</taxon>
        <taxon>Hanamia</taxon>
    </lineage>
</organism>
<evidence type="ECO:0000313" key="2">
    <source>
        <dbReference type="Proteomes" id="UP000267223"/>
    </source>
</evidence>
<accession>A0A3M9NPZ0</accession>
<reference evidence="1 2" key="1">
    <citation type="submission" date="2018-11" db="EMBL/GenBank/DDBJ databases">
        <title>Draft genome sequence of Ferruginibacter sp. BO-59.</title>
        <authorList>
            <person name="Im W.T."/>
        </authorList>
    </citation>
    <scope>NUCLEOTIDE SEQUENCE [LARGE SCALE GENOMIC DNA]</scope>
    <source>
        <strain evidence="1 2">BO-59</strain>
    </source>
</reference>
<dbReference type="Proteomes" id="UP000267223">
    <property type="component" value="Unassembled WGS sequence"/>
</dbReference>
<gene>
    <name evidence="1" type="ORF">EFY79_00600</name>
</gene>
<dbReference type="AlphaFoldDB" id="A0A3M9NPZ0"/>
<name>A0A3M9NPZ0_9BACT</name>
<dbReference type="EMBL" id="RJJR01000001">
    <property type="protein sequence ID" value="RNI39836.1"/>
    <property type="molecule type" value="Genomic_DNA"/>
</dbReference>
<proteinExistence type="predicted"/>
<evidence type="ECO:0000313" key="1">
    <source>
        <dbReference type="EMBL" id="RNI39836.1"/>
    </source>
</evidence>